<dbReference type="PROSITE" id="PS51468">
    <property type="entry name" value="VIT"/>
    <property type="match status" value="1"/>
</dbReference>
<dbReference type="OrthoDB" id="299997at2759"/>
<dbReference type="InterPro" id="IPR013694">
    <property type="entry name" value="VIT"/>
</dbReference>
<dbReference type="SMART" id="SM00609">
    <property type="entry name" value="VIT"/>
    <property type="match status" value="1"/>
</dbReference>
<dbReference type="InterPro" id="IPR002223">
    <property type="entry name" value="Kunitz_BPTI"/>
</dbReference>
<keyword evidence="2" id="KW-0964">Secreted</keyword>
<dbReference type="InterPro" id="IPR002035">
    <property type="entry name" value="VWF_A"/>
</dbReference>
<feature type="domain" description="BPTI/Kunitz inhibitor" evidence="9">
    <location>
        <begin position="692"/>
        <end position="742"/>
    </location>
</feature>
<feature type="domain" description="BPTI/Kunitz inhibitor" evidence="9">
    <location>
        <begin position="751"/>
        <end position="799"/>
    </location>
</feature>
<name>A0A9P0B7M1_BRAAE</name>
<keyword evidence="4" id="KW-0722">Serine protease inhibitor</keyword>
<gene>
    <name evidence="11" type="ORF">MELIAE_LOCUS7676</name>
</gene>
<evidence type="ECO:0000256" key="6">
    <source>
        <dbReference type="ARBA" id="ARBA00023157"/>
    </source>
</evidence>
<dbReference type="GO" id="GO:0005581">
    <property type="term" value="C:collagen trimer"/>
    <property type="evidence" value="ECO:0007669"/>
    <property type="project" value="UniProtKB-KW"/>
</dbReference>
<evidence type="ECO:0000313" key="11">
    <source>
        <dbReference type="EMBL" id="CAH0556809.1"/>
    </source>
</evidence>
<keyword evidence="5" id="KW-0176">Collagen</keyword>
<evidence type="ECO:0000259" key="10">
    <source>
        <dbReference type="PROSITE" id="PS51468"/>
    </source>
</evidence>
<evidence type="ECO:0000256" key="2">
    <source>
        <dbReference type="ARBA" id="ARBA00022530"/>
    </source>
</evidence>
<dbReference type="SMART" id="SM00327">
    <property type="entry name" value="VWA"/>
    <property type="match status" value="1"/>
</dbReference>
<dbReference type="InterPro" id="IPR036880">
    <property type="entry name" value="Kunitz_BPTI_sf"/>
</dbReference>
<dbReference type="Pfam" id="PF08487">
    <property type="entry name" value="VIT"/>
    <property type="match status" value="1"/>
</dbReference>
<evidence type="ECO:0000259" key="9">
    <source>
        <dbReference type="PROSITE" id="PS50279"/>
    </source>
</evidence>
<dbReference type="PRINTS" id="PR00759">
    <property type="entry name" value="BASICPTASE"/>
</dbReference>
<evidence type="ECO:0000256" key="7">
    <source>
        <dbReference type="SAM" id="MobiDB-lite"/>
    </source>
</evidence>
<keyword evidence="3" id="KW-0646">Protease inhibitor</keyword>
<keyword evidence="6" id="KW-1015">Disulfide bond</keyword>
<reference evidence="11" key="1">
    <citation type="submission" date="2021-12" db="EMBL/GenBank/DDBJ databases">
        <authorList>
            <person name="King R."/>
        </authorList>
    </citation>
    <scope>NUCLEOTIDE SEQUENCE</scope>
</reference>
<feature type="domain" description="BPTI/Kunitz inhibitor" evidence="9">
    <location>
        <begin position="806"/>
        <end position="856"/>
    </location>
</feature>
<keyword evidence="2" id="KW-0272">Extracellular matrix</keyword>
<evidence type="ECO:0000256" key="5">
    <source>
        <dbReference type="ARBA" id="ARBA00023119"/>
    </source>
</evidence>
<evidence type="ECO:0000256" key="1">
    <source>
        <dbReference type="ARBA" id="ARBA00004498"/>
    </source>
</evidence>
<dbReference type="SUPFAM" id="SSF57362">
    <property type="entry name" value="BPTI-like"/>
    <property type="match status" value="5"/>
</dbReference>
<dbReference type="Pfam" id="PF00014">
    <property type="entry name" value="Kunitz_BPTI"/>
    <property type="match status" value="5"/>
</dbReference>
<dbReference type="Pfam" id="PF00092">
    <property type="entry name" value="VWA"/>
    <property type="match status" value="1"/>
</dbReference>
<feature type="domain" description="VWFA" evidence="8">
    <location>
        <begin position="254"/>
        <end position="447"/>
    </location>
</feature>
<dbReference type="FunFam" id="4.10.410.10:FF:000020">
    <property type="entry name" value="Collagen, type VI, alpha 3"/>
    <property type="match status" value="1"/>
</dbReference>
<comment type="subcellular location">
    <subcellularLocation>
        <location evidence="1">Secreted</location>
        <location evidence="1">Extracellular space</location>
        <location evidence="1">Extracellular matrix</location>
    </subcellularLocation>
</comment>
<proteinExistence type="predicted"/>
<dbReference type="PROSITE" id="PS00280">
    <property type="entry name" value="BPTI_KUNITZ_1"/>
    <property type="match status" value="1"/>
</dbReference>
<evidence type="ECO:0000259" key="8">
    <source>
        <dbReference type="PROSITE" id="PS50234"/>
    </source>
</evidence>
<dbReference type="CDD" id="cd22593">
    <property type="entry name" value="Kunitz_conkunitzin"/>
    <property type="match status" value="1"/>
</dbReference>
<dbReference type="InterPro" id="IPR050934">
    <property type="entry name" value="ITIH"/>
</dbReference>
<evidence type="ECO:0008006" key="13">
    <source>
        <dbReference type="Google" id="ProtNLM"/>
    </source>
</evidence>
<dbReference type="Gene3D" id="3.40.50.410">
    <property type="entry name" value="von Willebrand factor, type A domain"/>
    <property type="match status" value="1"/>
</dbReference>
<keyword evidence="12" id="KW-1185">Reference proteome</keyword>
<dbReference type="PROSITE" id="PS50234">
    <property type="entry name" value="VWFA"/>
    <property type="match status" value="1"/>
</dbReference>
<feature type="domain" description="VIT" evidence="10">
    <location>
        <begin position="1"/>
        <end position="118"/>
    </location>
</feature>
<organism evidence="11 12">
    <name type="scientific">Brassicogethes aeneus</name>
    <name type="common">Rape pollen beetle</name>
    <name type="synonym">Meligethes aeneus</name>
    <dbReference type="NCBI Taxonomy" id="1431903"/>
    <lineage>
        <taxon>Eukaryota</taxon>
        <taxon>Metazoa</taxon>
        <taxon>Ecdysozoa</taxon>
        <taxon>Arthropoda</taxon>
        <taxon>Hexapoda</taxon>
        <taxon>Insecta</taxon>
        <taxon>Pterygota</taxon>
        <taxon>Neoptera</taxon>
        <taxon>Endopterygota</taxon>
        <taxon>Coleoptera</taxon>
        <taxon>Polyphaga</taxon>
        <taxon>Cucujiformia</taxon>
        <taxon>Nitidulidae</taxon>
        <taxon>Meligethinae</taxon>
        <taxon>Brassicogethes</taxon>
    </lineage>
</organism>
<accession>A0A9P0B7M1</accession>
<dbReference type="CDD" id="cd00109">
    <property type="entry name" value="Kunitz-type"/>
    <property type="match status" value="2"/>
</dbReference>
<evidence type="ECO:0000313" key="12">
    <source>
        <dbReference type="Proteomes" id="UP001154078"/>
    </source>
</evidence>
<dbReference type="EMBL" id="OV121136">
    <property type="protein sequence ID" value="CAH0556809.1"/>
    <property type="molecule type" value="Genomic_DNA"/>
</dbReference>
<dbReference type="SMART" id="SM00131">
    <property type="entry name" value="KU"/>
    <property type="match status" value="5"/>
</dbReference>
<evidence type="ECO:0000256" key="3">
    <source>
        <dbReference type="ARBA" id="ARBA00022690"/>
    </source>
</evidence>
<dbReference type="GO" id="GO:0004867">
    <property type="term" value="F:serine-type endopeptidase inhibitor activity"/>
    <property type="evidence" value="ECO:0007669"/>
    <property type="project" value="UniProtKB-KW"/>
</dbReference>
<feature type="region of interest" description="Disordered" evidence="7">
    <location>
        <begin position="592"/>
        <end position="620"/>
    </location>
</feature>
<dbReference type="PANTHER" id="PTHR10338:SF108">
    <property type="entry name" value="INTER-ALPHA-TRYPSIN INHIBITOR HEAVY CHAIN H4-LIKE PROTEIN"/>
    <property type="match status" value="1"/>
</dbReference>
<protein>
    <recommendedName>
        <fullName evidence="13">Inter-alpha-trypsin inhibitor heavy chain H3-like</fullName>
    </recommendedName>
</protein>
<dbReference type="Gene3D" id="4.10.410.10">
    <property type="entry name" value="Pancreatic trypsin inhibitor Kunitz domain"/>
    <property type="match status" value="5"/>
</dbReference>
<dbReference type="AlphaFoldDB" id="A0A9P0B7M1"/>
<feature type="domain" description="BPTI/Kunitz inhibitor" evidence="9">
    <location>
        <begin position="632"/>
        <end position="682"/>
    </location>
</feature>
<dbReference type="Proteomes" id="UP001154078">
    <property type="component" value="Chromosome 5"/>
</dbReference>
<dbReference type="InterPro" id="IPR036465">
    <property type="entry name" value="vWFA_dom_sf"/>
</dbReference>
<dbReference type="PROSITE" id="PS50279">
    <property type="entry name" value="BPTI_KUNITZ_2"/>
    <property type="match status" value="5"/>
</dbReference>
<dbReference type="PANTHER" id="PTHR10338">
    <property type="entry name" value="INTER-ALPHA-TRYPSIN INHIBITOR HEAVY CHAIN FAMILY MEMBER"/>
    <property type="match status" value="1"/>
</dbReference>
<dbReference type="InterPro" id="IPR020901">
    <property type="entry name" value="Prtase_inh_Kunz-CS"/>
</dbReference>
<evidence type="ECO:0000256" key="4">
    <source>
        <dbReference type="ARBA" id="ARBA00022900"/>
    </source>
</evidence>
<feature type="domain" description="BPTI/Kunitz inhibitor" evidence="9">
    <location>
        <begin position="865"/>
        <end position="914"/>
    </location>
</feature>
<dbReference type="SUPFAM" id="SSF53300">
    <property type="entry name" value="vWA-like"/>
    <property type="match status" value="1"/>
</dbReference>
<sequence>MSNTNTKPVINTFSIKTNVTNRFAETLVTSVVHNNVSYPRETTFSVVIPESAYITDFFMEINGVPYKSFVVSIDEALKYNKGDGNSNAHVRVRNSNEFELTVKLEANGTTIFKLYYEEILKRKQSRYEIISNIFPGQLVENLEVEVFITEDDKIAYINAPYLRTGNAILENQKKFKADADVYVNNELGHIRYTPGKDKQRKLACSLNKNQRFAAQLVVEYDVLRSTSVASKVYSDGVFFITFFVPTDLKPLTQHITFVLDTSSSMWDENRLVNLKEAMHLILEKINNKSVFNIISFNSEVYSWDIANHMYQANIHKTYPATNQNIQNALSMIEEMQALSTTDTYMALKTTMELLKSIQKNNPTYTSKIVFLTDGIPFGGRTTNLEEIVNTISNQNRDLKVPIYTISLGKGASREFLQSLAGKNYGFETYIYDGADKTLQLKFFYNEIKEPILKNVQFKNLSDITDFTHSTTSLLFEGSEIIAAGKGGNWKISRGQNTFSTTGYTNGEMIEYKPDVKIPSKNLDRLWAYLYVKQQLALSISSDTNKDEFKQRAISVALKYSLVTEVTMLIVVKPTGQSLNNIIKNYQDPVMDQDDLCNDEEPPKPVSVPDVYTPPTKPTTPKPIPKYYDPANCLLDIDDSACEIKSYKWAFDKDLGACRLLEYGGCPGNKNRFSTEQECLSSCGIVNKDDEKCSLPLMRGPCGGNFTKWYFDKNDQKCKKFLYGGCKGNYNQFEDKVDCESDCLKSEQNGICEFEPEFNKCGKSETRYYFKNGRCTTFRYTGCNESKRGFLTLKKCISTCEVNSRNCELPMNPGYGNVNSIRWYFNPEIGSCLKFKYGGLGGNMNRFEKEEDCKHICQEVNTIDKCNLPKSPGICKQTQQRYYFDKDTLECELFDYHCYGNSNNFISYDECINECSKPAV</sequence>